<dbReference type="EMBL" id="JAZHOF010000012">
    <property type="protein sequence ID" value="MEJ8574518.1"/>
    <property type="molecule type" value="Genomic_DNA"/>
</dbReference>
<protein>
    <submittedName>
        <fullName evidence="1">Sulfotransferase</fullName>
        <ecNumber evidence="1">2.8.2.-</ecNumber>
    </submittedName>
</protein>
<evidence type="ECO:0000313" key="1">
    <source>
        <dbReference type="EMBL" id="MEJ8574518.1"/>
    </source>
</evidence>
<dbReference type="InterPro" id="IPR027417">
    <property type="entry name" value="P-loop_NTPase"/>
</dbReference>
<dbReference type="AlphaFoldDB" id="A0AAW9S2X3"/>
<accession>A0AAW9S2X3</accession>
<comment type="caution">
    <text evidence="1">The sequence shown here is derived from an EMBL/GenBank/DDBJ whole genome shotgun (WGS) entry which is preliminary data.</text>
</comment>
<proteinExistence type="predicted"/>
<dbReference type="Pfam" id="PF13469">
    <property type="entry name" value="Sulfotransfer_3"/>
    <property type="match status" value="1"/>
</dbReference>
<dbReference type="SUPFAM" id="SSF52540">
    <property type="entry name" value="P-loop containing nucleoside triphosphate hydrolases"/>
    <property type="match status" value="1"/>
</dbReference>
<dbReference type="Gene3D" id="3.40.50.300">
    <property type="entry name" value="P-loop containing nucleotide triphosphate hydrolases"/>
    <property type="match status" value="1"/>
</dbReference>
<name>A0AAW9S2X3_9HYPH</name>
<evidence type="ECO:0000313" key="2">
    <source>
        <dbReference type="Proteomes" id="UP001378188"/>
    </source>
</evidence>
<keyword evidence="2" id="KW-1185">Reference proteome</keyword>
<reference evidence="1 2" key="1">
    <citation type="submission" date="2024-02" db="EMBL/GenBank/DDBJ databases">
        <title>Genome analysis and characterization of Microbaculum marinisediminis sp. nov., isolated from marine sediment.</title>
        <authorList>
            <person name="Du Z.-J."/>
            <person name="Ye Y.-Q."/>
            <person name="Zhang Z.-R."/>
            <person name="Yuan S.-M."/>
            <person name="Zhang X.-Y."/>
        </authorList>
    </citation>
    <scope>NUCLEOTIDE SEQUENCE [LARGE SCALE GENOMIC DNA]</scope>
    <source>
        <strain evidence="1 2">SDUM1044001</strain>
    </source>
</reference>
<dbReference type="GO" id="GO:0016740">
    <property type="term" value="F:transferase activity"/>
    <property type="evidence" value="ECO:0007669"/>
    <property type="project" value="UniProtKB-KW"/>
</dbReference>
<gene>
    <name evidence="1" type="ORF">V3328_23770</name>
</gene>
<dbReference type="Proteomes" id="UP001378188">
    <property type="component" value="Unassembled WGS sequence"/>
</dbReference>
<keyword evidence="1" id="KW-0808">Transferase</keyword>
<dbReference type="RefSeq" id="WP_340332218.1">
    <property type="nucleotide sequence ID" value="NZ_JAZHOF010000012.1"/>
</dbReference>
<dbReference type="EC" id="2.8.2.-" evidence="1"/>
<organism evidence="1 2">
    <name type="scientific">Microbaculum marinum</name>
    <dbReference type="NCBI Taxonomy" id="1764581"/>
    <lineage>
        <taxon>Bacteria</taxon>
        <taxon>Pseudomonadati</taxon>
        <taxon>Pseudomonadota</taxon>
        <taxon>Alphaproteobacteria</taxon>
        <taxon>Hyphomicrobiales</taxon>
        <taxon>Tepidamorphaceae</taxon>
        <taxon>Microbaculum</taxon>
    </lineage>
</organism>
<sequence>MADAAPRFVVVLGPARSGTTLLRDLIAAHPAVAGVPFDVNHIWRTGNEAHPDDAFPAEAARPEPARRIRERLTALAMRNAGSSPVSGARWIAEKTVGNALRPDFVDRVLPDATYVRIVRDPRHTIPSSIAAWKAPQDLGYLARKARYFDARDIGYMAWYGMNAVAGRLRHGRGVKVWGARYPGIQDDLALYSLETVCARQWLAAIGSIDRFFGALPADRGISLRYEDLTSGPESLAQVWSFLGVADDALARTVFSGRVREATGRTSALPDAITGDTRAAVEAKMAELGYV</sequence>